<dbReference type="InterPro" id="IPR035895">
    <property type="entry name" value="HPr-like_sf"/>
</dbReference>
<comment type="subcellular location">
    <subcellularLocation>
        <location evidence="6">Cytoplasm</location>
    </subcellularLocation>
</comment>
<dbReference type="Pfam" id="PF02896">
    <property type="entry name" value="PEP-utilizers_C"/>
    <property type="match status" value="1"/>
</dbReference>
<dbReference type="PANTHER" id="PTHR46244:SF6">
    <property type="entry name" value="PHOSPHOENOLPYRUVATE-PROTEIN PHOSPHOTRANSFERASE"/>
    <property type="match status" value="1"/>
</dbReference>
<dbReference type="GO" id="GO:0016020">
    <property type="term" value="C:membrane"/>
    <property type="evidence" value="ECO:0007669"/>
    <property type="project" value="InterPro"/>
</dbReference>
<evidence type="ECO:0000256" key="10">
    <source>
        <dbReference type="ARBA" id="ARBA00020422"/>
    </source>
</evidence>
<dbReference type="eggNOG" id="COG1080">
    <property type="taxonomic scope" value="Bacteria"/>
</dbReference>
<proteinExistence type="inferred from homology"/>
<dbReference type="EC" id="2.7.1.121" evidence="8"/>
<dbReference type="GO" id="GO:0009401">
    <property type="term" value="P:phosphoenolpyruvate-dependent sugar phosphotransferase system"/>
    <property type="evidence" value="ECO:0007669"/>
    <property type="project" value="UniProtKB-KW"/>
</dbReference>
<keyword evidence="14" id="KW-0808">Transferase</keyword>
<dbReference type="Pfam" id="PF00381">
    <property type="entry name" value="PTS-HPr"/>
    <property type="match status" value="1"/>
</dbReference>
<comment type="catalytic activity">
    <reaction evidence="2">
        <text>dihydroxyacetone + phosphoenolpyruvate = dihydroxyacetone phosphate + pyruvate</text>
        <dbReference type="Rhea" id="RHEA:18381"/>
        <dbReference type="ChEBI" id="CHEBI:15361"/>
        <dbReference type="ChEBI" id="CHEBI:16016"/>
        <dbReference type="ChEBI" id="CHEBI:57642"/>
        <dbReference type="ChEBI" id="CHEBI:58702"/>
        <dbReference type="EC" id="2.7.1.121"/>
    </reaction>
</comment>
<evidence type="ECO:0000256" key="5">
    <source>
        <dbReference type="ARBA" id="ARBA00003681"/>
    </source>
</evidence>
<dbReference type="RefSeq" id="WP_023361634.1">
    <property type="nucleotide sequence ID" value="NC_022657.1"/>
</dbReference>
<evidence type="ECO:0000256" key="20">
    <source>
        <dbReference type="SAM" id="MobiDB-lite"/>
    </source>
</evidence>
<keyword evidence="13" id="KW-0762">Sugar transport</keyword>
<dbReference type="InterPro" id="IPR012844">
    <property type="entry name" value="DhaM_N"/>
</dbReference>
<evidence type="ECO:0000256" key="7">
    <source>
        <dbReference type="ARBA" id="ARBA00007837"/>
    </source>
</evidence>
<dbReference type="STRING" id="1246995.AFR_16385"/>
<evidence type="ECO:0000259" key="22">
    <source>
        <dbReference type="PROSITE" id="PS51096"/>
    </source>
</evidence>
<evidence type="ECO:0000256" key="9">
    <source>
        <dbReference type="ARBA" id="ARBA00012232"/>
    </source>
</evidence>
<dbReference type="EC" id="2.7.3.9" evidence="9"/>
<dbReference type="InterPro" id="IPR000121">
    <property type="entry name" value="PEP_util_C"/>
</dbReference>
<dbReference type="Proteomes" id="UP000017746">
    <property type="component" value="Chromosome"/>
</dbReference>
<evidence type="ECO:0000256" key="19">
    <source>
        <dbReference type="ARBA" id="ARBA00046577"/>
    </source>
</evidence>
<dbReference type="InterPro" id="IPR040442">
    <property type="entry name" value="Pyrv_kinase-like_dom_sf"/>
</dbReference>
<keyword evidence="18" id="KW-0460">Magnesium</keyword>
<dbReference type="GO" id="GO:0047324">
    <property type="term" value="F:phosphoenolpyruvate-glycerone phosphotransferase activity"/>
    <property type="evidence" value="ECO:0007669"/>
    <property type="project" value="UniProtKB-EC"/>
</dbReference>
<keyword evidence="15" id="KW-0598">Phosphotransferase system</keyword>
<evidence type="ECO:0000259" key="23">
    <source>
        <dbReference type="PROSITE" id="PS51350"/>
    </source>
</evidence>
<keyword evidence="21" id="KW-0732">Signal</keyword>
<dbReference type="PROSITE" id="PS00742">
    <property type="entry name" value="PEP_ENZYMES_2"/>
    <property type="match status" value="1"/>
</dbReference>
<dbReference type="InterPro" id="IPR036662">
    <property type="entry name" value="PTS_EIIA_man-typ_sf"/>
</dbReference>
<dbReference type="Pfam" id="PF05524">
    <property type="entry name" value="PEP-utilisers_N"/>
    <property type="match status" value="1"/>
</dbReference>
<accession>U5VXI7</accession>
<dbReference type="GO" id="GO:0046872">
    <property type="term" value="F:metal ion binding"/>
    <property type="evidence" value="ECO:0007669"/>
    <property type="project" value="UniProtKB-KW"/>
</dbReference>
<dbReference type="Gene3D" id="3.30.1340.10">
    <property type="entry name" value="HPr-like"/>
    <property type="match status" value="1"/>
</dbReference>
<organism evidence="24 25">
    <name type="scientific">Actinoplanes friuliensis DSM 7358</name>
    <dbReference type="NCBI Taxonomy" id="1246995"/>
    <lineage>
        <taxon>Bacteria</taxon>
        <taxon>Bacillati</taxon>
        <taxon>Actinomycetota</taxon>
        <taxon>Actinomycetes</taxon>
        <taxon>Micromonosporales</taxon>
        <taxon>Micromonosporaceae</taxon>
        <taxon>Actinoplanes</taxon>
    </lineage>
</organism>
<evidence type="ECO:0000256" key="16">
    <source>
        <dbReference type="ARBA" id="ARBA00022723"/>
    </source>
</evidence>
<dbReference type="NCBIfam" id="TIGR02364">
    <property type="entry name" value="dha_pts"/>
    <property type="match status" value="1"/>
</dbReference>
<name>U5VXI7_9ACTN</name>
<evidence type="ECO:0000313" key="24">
    <source>
        <dbReference type="EMBL" id="AGZ41559.1"/>
    </source>
</evidence>
<comment type="function">
    <text evidence="4">Component of the dihydroxyacetone kinase complex, which is responsible for the phosphoenolpyruvate (PEP)-dependent phosphorylation of dihydroxyacetone. DhaM serves as the phosphoryl donor. Is phosphorylated by phosphoenolpyruvate in an EI- and HPr-dependent reaction, and a phosphorelay system on histidine residues finally leads to phosphoryl transfer to DhaL and dihydroxyacetone.</text>
</comment>
<evidence type="ECO:0000256" key="17">
    <source>
        <dbReference type="ARBA" id="ARBA00022777"/>
    </source>
</evidence>
<evidence type="ECO:0000256" key="12">
    <source>
        <dbReference type="ARBA" id="ARBA00022490"/>
    </source>
</evidence>
<dbReference type="eggNOG" id="COG3412">
    <property type="taxonomic scope" value="Bacteria"/>
</dbReference>
<keyword evidence="17" id="KW-0418">Kinase</keyword>
<feature type="domain" description="HPr" evidence="23">
    <location>
        <begin position="147"/>
        <end position="240"/>
    </location>
</feature>
<dbReference type="SUPFAM" id="SSF52009">
    <property type="entry name" value="Phosphohistidine domain"/>
    <property type="match status" value="1"/>
</dbReference>
<evidence type="ECO:0000256" key="21">
    <source>
        <dbReference type="SAM" id="SignalP"/>
    </source>
</evidence>
<feature type="signal peptide" evidence="21">
    <location>
        <begin position="1"/>
        <end position="21"/>
    </location>
</feature>
<dbReference type="InterPro" id="IPR001020">
    <property type="entry name" value="PTS_HPr_His_P_site"/>
</dbReference>
<dbReference type="GO" id="GO:0005737">
    <property type="term" value="C:cytoplasm"/>
    <property type="evidence" value="ECO:0007669"/>
    <property type="project" value="UniProtKB-SubCell"/>
</dbReference>
<evidence type="ECO:0000256" key="3">
    <source>
        <dbReference type="ARBA" id="ARBA00001946"/>
    </source>
</evidence>
<dbReference type="OrthoDB" id="9765468at2"/>
<comment type="subunit">
    <text evidence="19">Homodimer. The dihydroxyacetone kinase complex is composed of a homodimer of DhaM, a homodimer of DhaK and the subunit DhaL.</text>
</comment>
<evidence type="ECO:0000256" key="18">
    <source>
        <dbReference type="ARBA" id="ARBA00022842"/>
    </source>
</evidence>
<dbReference type="HOGENOM" id="CLU_007308_3_3_11"/>
<reference evidence="24 25" key="1">
    <citation type="journal article" date="2014" name="J. Biotechnol.">
        <title>Complete genome sequence of the actinobacterium Actinoplanes friuliensis HAG 010964, producer of the lipopeptide antibiotic friulimycin.</title>
        <authorList>
            <person name="Ruckert C."/>
            <person name="Szczepanowski R."/>
            <person name="Albersmeier A."/>
            <person name="Goesmann A."/>
            <person name="Fischer N."/>
            <person name="Steinkamper A."/>
            <person name="Puhler A."/>
            <person name="Biener R."/>
            <person name="Schwartz D."/>
            <person name="Kalinowski J."/>
        </authorList>
    </citation>
    <scope>NUCLEOTIDE SEQUENCE [LARGE SCALE GENOMIC DNA]</scope>
    <source>
        <strain evidence="24 25">DSM 7358</strain>
    </source>
</reference>
<dbReference type="GO" id="GO:0008965">
    <property type="term" value="F:phosphoenolpyruvate-protein phosphotransferase activity"/>
    <property type="evidence" value="ECO:0007669"/>
    <property type="project" value="UniProtKB-EC"/>
</dbReference>
<dbReference type="CDD" id="cd00367">
    <property type="entry name" value="PTS-HPr_like"/>
    <property type="match status" value="1"/>
</dbReference>
<dbReference type="InterPro" id="IPR008279">
    <property type="entry name" value="PEP-util_enz_mobile_dom"/>
</dbReference>
<evidence type="ECO:0000256" key="2">
    <source>
        <dbReference type="ARBA" id="ARBA00001113"/>
    </source>
</evidence>
<evidence type="ECO:0000256" key="8">
    <source>
        <dbReference type="ARBA" id="ARBA00012095"/>
    </source>
</evidence>
<dbReference type="InterPro" id="IPR036637">
    <property type="entry name" value="Phosphohistidine_dom_sf"/>
</dbReference>
<dbReference type="NCBIfam" id="TIGR01003">
    <property type="entry name" value="PTS_HPr_family"/>
    <property type="match status" value="1"/>
</dbReference>
<comment type="cofactor">
    <cofactor evidence="3">
        <name>Mg(2+)</name>
        <dbReference type="ChEBI" id="CHEBI:18420"/>
    </cofactor>
</comment>
<dbReference type="Gene3D" id="3.50.30.10">
    <property type="entry name" value="Phosphohistidine domain"/>
    <property type="match status" value="1"/>
</dbReference>
<dbReference type="InterPro" id="IPR015813">
    <property type="entry name" value="Pyrv/PenolPyrv_kinase-like_dom"/>
</dbReference>
<dbReference type="Pfam" id="PF00391">
    <property type="entry name" value="PEP-utilizers"/>
    <property type="match status" value="1"/>
</dbReference>
<evidence type="ECO:0000256" key="11">
    <source>
        <dbReference type="ARBA" id="ARBA00022448"/>
    </source>
</evidence>
<dbReference type="PROSITE" id="PS00369">
    <property type="entry name" value="PTS_HPR_HIS"/>
    <property type="match status" value="1"/>
</dbReference>
<dbReference type="InterPro" id="IPR023151">
    <property type="entry name" value="PEP_util_CS"/>
</dbReference>
<evidence type="ECO:0000256" key="14">
    <source>
        <dbReference type="ARBA" id="ARBA00022679"/>
    </source>
</evidence>
<dbReference type="InterPro" id="IPR008731">
    <property type="entry name" value="PTS_EIN"/>
</dbReference>
<gene>
    <name evidence="24" type="ORF">AFR_16385</name>
</gene>
<dbReference type="InterPro" id="IPR004701">
    <property type="entry name" value="PTS_EIIA_man-typ"/>
</dbReference>
<comment type="similarity">
    <text evidence="7">Belongs to the PEP-utilizing enzyme family.</text>
</comment>
<keyword evidence="11" id="KW-0813">Transport</keyword>
<dbReference type="SUPFAM" id="SSF55594">
    <property type="entry name" value="HPr-like"/>
    <property type="match status" value="1"/>
</dbReference>
<dbReference type="Gene3D" id="3.20.20.60">
    <property type="entry name" value="Phosphoenolpyruvate-binding domains"/>
    <property type="match status" value="1"/>
</dbReference>
<feature type="chain" id="PRO_5004665826" description="Phosphocarrier protein HPr" evidence="21">
    <location>
        <begin position="22"/>
        <end position="789"/>
    </location>
</feature>
<evidence type="ECO:0000256" key="13">
    <source>
        <dbReference type="ARBA" id="ARBA00022597"/>
    </source>
</evidence>
<dbReference type="KEGG" id="afs:AFR_16385"/>
<dbReference type="Gene3D" id="1.10.274.10">
    <property type="entry name" value="PtsI, HPr-binding domain"/>
    <property type="match status" value="1"/>
</dbReference>
<feature type="region of interest" description="Disordered" evidence="20">
    <location>
        <begin position="117"/>
        <end position="149"/>
    </location>
</feature>
<dbReference type="Pfam" id="PF03610">
    <property type="entry name" value="EIIA-man"/>
    <property type="match status" value="1"/>
</dbReference>
<evidence type="ECO:0000313" key="25">
    <source>
        <dbReference type="Proteomes" id="UP000017746"/>
    </source>
</evidence>
<dbReference type="SUPFAM" id="SSF51621">
    <property type="entry name" value="Phosphoenolpyruvate/pyruvate domain"/>
    <property type="match status" value="1"/>
</dbReference>
<keyword evidence="16" id="KW-0479">Metal-binding</keyword>
<dbReference type="InterPro" id="IPR000032">
    <property type="entry name" value="HPr-like"/>
</dbReference>
<dbReference type="PROSITE" id="PS51350">
    <property type="entry name" value="PTS_HPR_DOM"/>
    <property type="match status" value="1"/>
</dbReference>
<dbReference type="SUPFAM" id="SSF53062">
    <property type="entry name" value="PTS system fructose IIA component-like"/>
    <property type="match status" value="1"/>
</dbReference>
<dbReference type="InterPro" id="IPR050499">
    <property type="entry name" value="PEP-utilizing_PTS_enzyme"/>
</dbReference>
<comment type="catalytic activity">
    <reaction evidence="1">
        <text>L-histidyl-[protein] + phosphoenolpyruvate = N(pros)-phospho-L-histidyl-[protein] + pyruvate</text>
        <dbReference type="Rhea" id="RHEA:23880"/>
        <dbReference type="Rhea" id="RHEA-COMP:9745"/>
        <dbReference type="Rhea" id="RHEA-COMP:9746"/>
        <dbReference type="ChEBI" id="CHEBI:15361"/>
        <dbReference type="ChEBI" id="CHEBI:29979"/>
        <dbReference type="ChEBI" id="CHEBI:58702"/>
        <dbReference type="ChEBI" id="CHEBI:64837"/>
        <dbReference type="EC" id="2.7.3.9"/>
    </reaction>
</comment>
<feature type="domain" description="PTS EIIA type-4" evidence="22">
    <location>
        <begin position="1"/>
        <end position="132"/>
    </location>
</feature>
<sequence>MVGLVVVSHSRALALAAVALATEMVHGPPVPIEIAAGLDKTTFGTDAVAIMTAVTTADQGDGVVVLMDLGSAVLSAELALELLDDDTRARVILCPAPFVEGLVAAAVTAASGADRHEVAGEAAGGSAGKESQLGAPTPDPSPGTLTAPSTTFTVTDPHGLHARPAARLVAEARAHDARVELRNSSTGSAWVPASSLSRVATLGALPGHTIEVRASGPQAEQATAAIVALASEKAPAAGAETAGRAASPGIGIGPARHLRVPDPELPDVASQGPEAELGRIEEALATVRRDLRKIRATGEAAAIFDAHLLLLDDTVLLDDVRARLAGGLAAPQAWSAATGRIAAEFAALADPYLKGRAADVRAVADQVLRALLGLPEATVPESGVIIAPDLTPAQASGLDPARVAAVVLASGSRTSHAAILARTRGIPAVVAQGPGVLDIGEGTTVAVDGSTGEVEVAPSEAVLAAYRDRAVELEARRARAGARASTPAVTREGVAVTVAANVGSAADARAAAAAGADEAGLVRTEFLFLDRDTAPTAAEQLTAYREIADALGGRRLTLRTLDVGGDKPLRYAPAAAEDNPFLGVRGLRHSLAHPALFEEQLLAIVRVAHEVPVSIMFPMVAVVPELVRARQLLDEVIRRDGGGRPSGLRVGIMVEIPAAALKTAAFAPHVDFVSIGTNDLTQYALAAERGNAALAGLADGLDPGVLRLIDAVCRGAGTRVTVAVCGELAGDEAAVPLLTGLGVRELSVAPPAVPAIKEAVRATTLDRAALDSARALDLPDAAAVRALLT</sequence>
<protein>
    <recommendedName>
        <fullName evidence="10">Phosphocarrier protein HPr</fullName>
        <ecNumber evidence="8">2.7.1.121</ecNumber>
        <ecNumber evidence="9">2.7.3.9</ecNumber>
    </recommendedName>
</protein>
<dbReference type="AlphaFoldDB" id="U5VXI7"/>
<evidence type="ECO:0000256" key="15">
    <source>
        <dbReference type="ARBA" id="ARBA00022683"/>
    </source>
</evidence>
<dbReference type="PRINTS" id="PR01736">
    <property type="entry name" value="PHPHTRNFRASE"/>
</dbReference>
<comment type="function">
    <text evidence="5">General (non sugar-specific) component of the phosphoenolpyruvate-dependent sugar phosphotransferase system (sugar PTS). This major carbohydrate active-transport system catalyzes the phosphorylation of incoming sugar substrates concomitantly with their translocation across the cell membrane. The phosphoryl group from phosphoenolpyruvate (PEP) is transferred to the phosphoryl carrier protein HPr by enzyme I. Phospho-HPr then transfers it to the PTS EIIA domain.</text>
</comment>
<dbReference type="InterPro" id="IPR036618">
    <property type="entry name" value="PtsI_HPr-bd_sf"/>
</dbReference>
<keyword evidence="25" id="KW-1185">Reference proteome</keyword>
<dbReference type="EMBL" id="CP006272">
    <property type="protein sequence ID" value="AGZ41559.1"/>
    <property type="molecule type" value="Genomic_DNA"/>
</dbReference>
<dbReference type="PROSITE" id="PS51096">
    <property type="entry name" value="PTS_EIIA_TYPE_4"/>
    <property type="match status" value="1"/>
</dbReference>
<evidence type="ECO:0000256" key="6">
    <source>
        <dbReference type="ARBA" id="ARBA00004496"/>
    </source>
</evidence>
<dbReference type="Gene3D" id="3.40.50.510">
    <property type="entry name" value="Phosphotransferase system, mannose-type IIA component"/>
    <property type="match status" value="1"/>
</dbReference>
<dbReference type="NCBIfam" id="TIGR01417">
    <property type="entry name" value="PTS_I_fam"/>
    <property type="match status" value="1"/>
</dbReference>
<dbReference type="PANTHER" id="PTHR46244">
    <property type="entry name" value="PHOSPHOENOLPYRUVATE-PROTEIN PHOSPHOTRANSFERASE"/>
    <property type="match status" value="1"/>
</dbReference>
<dbReference type="PATRIC" id="fig|1246995.3.peg.3323"/>
<keyword evidence="12" id="KW-0963">Cytoplasm</keyword>
<evidence type="ECO:0000256" key="1">
    <source>
        <dbReference type="ARBA" id="ARBA00000683"/>
    </source>
</evidence>
<evidence type="ECO:0000256" key="4">
    <source>
        <dbReference type="ARBA" id="ARBA00002788"/>
    </source>
</evidence>
<dbReference type="InterPro" id="IPR006318">
    <property type="entry name" value="PTS_EI-like"/>
</dbReference>
<dbReference type="SUPFAM" id="SSF47831">
    <property type="entry name" value="Enzyme I of the PEP:sugar phosphotransferase system HPr-binding (sub)domain"/>
    <property type="match status" value="1"/>
</dbReference>